<evidence type="ECO:0000313" key="1">
    <source>
        <dbReference type="EMBL" id="QTD96671.1"/>
    </source>
</evidence>
<reference evidence="1 2" key="1">
    <citation type="submission" date="2021-03" db="EMBL/GenBank/DDBJ databases">
        <title>Complete genome sequence of Streptomyces cyanogenus S136, producer of anticancer angucycline landomycin A.</title>
        <authorList>
            <person name="Hrab P."/>
            <person name="Ruckert C."/>
            <person name="Busche T."/>
            <person name="Ostash I."/>
            <person name="Kalinowski J."/>
            <person name="Fedorenko V."/>
            <person name="Yushchuk O."/>
            <person name="Ostash B."/>
        </authorList>
    </citation>
    <scope>NUCLEOTIDE SEQUENCE [LARGE SCALE GENOMIC DNA]</scope>
    <source>
        <strain evidence="1 2">S136</strain>
    </source>
</reference>
<protein>
    <submittedName>
        <fullName evidence="1">Uncharacterized protein</fullName>
    </submittedName>
</protein>
<organism evidence="1 2">
    <name type="scientific">Streptomyces cyanogenus</name>
    <dbReference type="NCBI Taxonomy" id="80860"/>
    <lineage>
        <taxon>Bacteria</taxon>
        <taxon>Bacillati</taxon>
        <taxon>Actinomycetota</taxon>
        <taxon>Actinomycetes</taxon>
        <taxon>Kitasatosporales</taxon>
        <taxon>Streptomycetaceae</taxon>
        <taxon>Streptomyces</taxon>
    </lineage>
</organism>
<keyword evidence="2" id="KW-1185">Reference proteome</keyword>
<accession>A0ABX7TJB7</accession>
<proteinExistence type="predicted"/>
<dbReference type="Proteomes" id="UP000663908">
    <property type="component" value="Chromosome"/>
</dbReference>
<dbReference type="EMBL" id="CP071839">
    <property type="protein sequence ID" value="QTD96671.1"/>
    <property type="molecule type" value="Genomic_DNA"/>
</dbReference>
<gene>
    <name evidence="1" type="ORF">S1361_04875</name>
</gene>
<name>A0ABX7TJB7_STRCY</name>
<evidence type="ECO:0000313" key="2">
    <source>
        <dbReference type="Proteomes" id="UP000663908"/>
    </source>
</evidence>
<sequence>MARAHRFHLEVEGHSVTVQTRHAVRETELLVDGKVVGYRQTPARHRPSVTALTAELPGDPPEPFAVTLHVRETAEGAPTCVLEIAGRSHPMPELPLARPGVTSRAAGRPPLRSARRLLRNTLRRWG</sequence>